<gene>
    <name evidence="2" type="ORF">METZ01_LOCUS346595</name>
</gene>
<organism evidence="2">
    <name type="scientific">marine metagenome</name>
    <dbReference type="NCBI Taxonomy" id="408172"/>
    <lineage>
        <taxon>unclassified sequences</taxon>
        <taxon>metagenomes</taxon>
        <taxon>ecological metagenomes</taxon>
    </lineage>
</organism>
<name>A0A382RB04_9ZZZZ</name>
<dbReference type="GO" id="GO:0004113">
    <property type="term" value="F:2',3'-cyclic-nucleotide 3'-phosphodiesterase activity"/>
    <property type="evidence" value="ECO:0007669"/>
    <property type="project" value="InterPro"/>
</dbReference>
<keyword evidence="1" id="KW-0378">Hydrolase</keyword>
<dbReference type="Pfam" id="PF13563">
    <property type="entry name" value="2_5_RNA_ligase2"/>
    <property type="match status" value="1"/>
</dbReference>
<dbReference type="HAMAP" id="MF_01940">
    <property type="entry name" value="RNA_CPDase"/>
    <property type="match status" value="1"/>
</dbReference>
<feature type="non-terminal residue" evidence="2">
    <location>
        <position position="1"/>
    </location>
</feature>
<dbReference type="PANTHER" id="PTHR35561">
    <property type="entry name" value="RNA 2',3'-CYCLIC PHOSPHODIESTERASE"/>
    <property type="match status" value="1"/>
</dbReference>
<dbReference type="InterPro" id="IPR009097">
    <property type="entry name" value="Cyclic_Pdiesterase"/>
</dbReference>
<evidence type="ECO:0000313" key="2">
    <source>
        <dbReference type="EMBL" id="SVC93741.1"/>
    </source>
</evidence>
<protein>
    <recommendedName>
        <fullName evidence="3">Phosphoesterase HXTX domain-containing protein</fullName>
    </recommendedName>
</protein>
<evidence type="ECO:0008006" key="3">
    <source>
        <dbReference type="Google" id="ProtNLM"/>
    </source>
</evidence>
<proteinExistence type="inferred from homology"/>
<dbReference type="GO" id="GO:0008664">
    <property type="term" value="F:RNA 2',3'-cyclic 3'-phosphodiesterase activity"/>
    <property type="evidence" value="ECO:0007669"/>
    <property type="project" value="InterPro"/>
</dbReference>
<reference evidence="2" key="1">
    <citation type="submission" date="2018-05" db="EMBL/GenBank/DDBJ databases">
        <authorList>
            <person name="Lanie J.A."/>
            <person name="Ng W.-L."/>
            <person name="Kazmierczak K.M."/>
            <person name="Andrzejewski T.M."/>
            <person name="Davidsen T.M."/>
            <person name="Wayne K.J."/>
            <person name="Tettelin H."/>
            <person name="Glass J.I."/>
            <person name="Rusch D."/>
            <person name="Podicherti R."/>
            <person name="Tsui H.-C.T."/>
            <person name="Winkler M.E."/>
        </authorList>
    </citation>
    <scope>NUCLEOTIDE SEQUENCE</scope>
</reference>
<dbReference type="Gene3D" id="3.90.1140.10">
    <property type="entry name" value="Cyclic phosphodiesterase"/>
    <property type="match status" value="1"/>
</dbReference>
<dbReference type="InterPro" id="IPR004175">
    <property type="entry name" value="RNA_CPDase"/>
</dbReference>
<dbReference type="SUPFAM" id="SSF55144">
    <property type="entry name" value="LigT-like"/>
    <property type="match status" value="1"/>
</dbReference>
<sequence length="171" mass="19521">RLLRRFFFGLWPDQSVRENLVCSTKETVQVSGGRAVAAENLHITVAFLGSINKAQLRKVRAVPPVTASKFVITLDTLHFHRSSRMLWLVPREIPVELVLLRQSLWDGLEQAGCKREHRLYRPHLTLARRSQIVREVVKPVVWPVTKLALLESVPAPKGVSYEVAQTWRLGE</sequence>
<dbReference type="NCBIfam" id="TIGR02258">
    <property type="entry name" value="2_5_ligase"/>
    <property type="match status" value="1"/>
</dbReference>
<dbReference type="PANTHER" id="PTHR35561:SF1">
    <property type="entry name" value="RNA 2',3'-CYCLIC PHOSPHODIESTERASE"/>
    <property type="match status" value="1"/>
</dbReference>
<dbReference type="AlphaFoldDB" id="A0A382RB04"/>
<dbReference type="EMBL" id="UINC01119712">
    <property type="protein sequence ID" value="SVC93741.1"/>
    <property type="molecule type" value="Genomic_DNA"/>
</dbReference>
<accession>A0A382RB04</accession>
<evidence type="ECO:0000256" key="1">
    <source>
        <dbReference type="ARBA" id="ARBA00022801"/>
    </source>
</evidence>